<accession>A0A2V0PGT0</accession>
<proteinExistence type="predicted"/>
<dbReference type="GO" id="GO:0005634">
    <property type="term" value="C:nucleus"/>
    <property type="evidence" value="ECO:0007669"/>
    <property type="project" value="UniProtKB-SubCell"/>
</dbReference>
<feature type="region of interest" description="Disordered" evidence="6">
    <location>
        <begin position="461"/>
        <end position="537"/>
    </location>
</feature>
<keyword evidence="9" id="KW-1185">Reference proteome</keyword>
<feature type="region of interest" description="Disordered" evidence="6">
    <location>
        <begin position="571"/>
        <end position="592"/>
    </location>
</feature>
<feature type="compositionally biased region" description="Gly residues" evidence="6">
    <location>
        <begin position="571"/>
        <end position="582"/>
    </location>
</feature>
<comment type="caution">
    <text evidence="8">The sequence shown here is derived from an EMBL/GenBank/DDBJ whole genome shotgun (WGS) entry which is preliminary data.</text>
</comment>
<protein>
    <recommendedName>
        <fullName evidence="7">AP2/ERF domain-containing protein</fullName>
    </recommendedName>
</protein>
<feature type="compositionally biased region" description="Low complexity" evidence="6">
    <location>
        <begin position="1"/>
        <end position="25"/>
    </location>
</feature>
<sequence>MDAASPEPEGQEPSPSATTPSRSRPQTQRRGRSGPVSRLSPYIGVSQYKRTGRYEAHIWLSQPLYMQTAGGESSDGGGSDAGAPGAAAAASSAAAPGRAAGAAAARAGGRGVQKRAGKKKSAKGRQLHLGSFLTAEQAARAYDRAALLLRGRAAQLNFPASDYDDDPVMQELAGLPRREMVLALRRTADTEVEREALAAFNAKVPAAYAGLLQQIITTATGPALAGAPVPLHPGLAQLPDGAAPLGGLLAAPFPFPMPMQQLPPPASPAFFPAAEFWAAALGPFPPAGGAQQQPAGLPFASALQLPAPVAPQLPPCSPPPMSPGGLAAYGGPPQAPLQQPLHFGDGGAAAAAAASTVEAAPGALPRAAALEGPLAPPAAAACSTSSTGSSADSFDRPQQQWLQRARRAPRQPAEAPAAGLFDAVGFGAAGLQLPTELPQLRLGGAMMGEHQFDQLLFDPRGQLQQQQQSHHQHNHHHHHHHQHHQPQFGQCQACSADPLTPSHSAPAALPWFSPPPPPAGAPAPQAAASEPLPPHGCGQEVDGAVWVAAVGPRPAASWRPHTAPLQLAPFGGGGGGGGGGGEQPLAVSAADGGGPPLRQQQGLGGYALDAAWEFFGLFRGGDGTG</sequence>
<reference evidence="8 9" key="1">
    <citation type="journal article" date="2018" name="Sci. Rep.">
        <title>Raphidocelis subcapitata (=Pseudokirchneriella subcapitata) provides an insight into genome evolution and environmental adaptations in the Sphaeropleales.</title>
        <authorList>
            <person name="Suzuki S."/>
            <person name="Yamaguchi H."/>
            <person name="Nakajima N."/>
            <person name="Kawachi M."/>
        </authorList>
    </citation>
    <scope>NUCLEOTIDE SEQUENCE [LARGE SCALE GENOMIC DNA]</scope>
    <source>
        <strain evidence="8 9">NIES-35</strain>
    </source>
</reference>
<dbReference type="InParanoid" id="A0A2V0PGT0"/>
<evidence type="ECO:0000256" key="6">
    <source>
        <dbReference type="SAM" id="MobiDB-lite"/>
    </source>
</evidence>
<keyword evidence="5" id="KW-0539">Nucleus</keyword>
<evidence type="ECO:0000256" key="5">
    <source>
        <dbReference type="ARBA" id="ARBA00023242"/>
    </source>
</evidence>
<dbReference type="SUPFAM" id="SSF54171">
    <property type="entry name" value="DNA-binding domain"/>
    <property type="match status" value="1"/>
</dbReference>
<dbReference type="PANTHER" id="PTHR32467">
    <property type="entry name" value="AP2-LIKE ETHYLENE-RESPONSIVE TRANSCRIPTION FACTOR"/>
    <property type="match status" value="1"/>
</dbReference>
<feature type="region of interest" description="Disordered" evidence="6">
    <location>
        <begin position="377"/>
        <end position="415"/>
    </location>
</feature>
<dbReference type="InterPro" id="IPR001471">
    <property type="entry name" value="AP2/ERF_dom"/>
</dbReference>
<dbReference type="AlphaFoldDB" id="A0A2V0PGT0"/>
<feature type="compositionally biased region" description="Pro residues" evidence="6">
    <location>
        <begin position="512"/>
        <end position="521"/>
    </location>
</feature>
<feature type="compositionally biased region" description="Low complexity" evidence="6">
    <location>
        <begin position="377"/>
        <end position="403"/>
    </location>
</feature>
<dbReference type="PROSITE" id="PS51032">
    <property type="entry name" value="AP2_ERF"/>
    <property type="match status" value="1"/>
</dbReference>
<evidence type="ECO:0000256" key="4">
    <source>
        <dbReference type="ARBA" id="ARBA00023163"/>
    </source>
</evidence>
<keyword evidence="3" id="KW-0238">DNA-binding</keyword>
<feature type="compositionally biased region" description="Basic residues" evidence="6">
    <location>
        <begin position="470"/>
        <end position="484"/>
    </location>
</feature>
<dbReference type="SMART" id="SM00380">
    <property type="entry name" value="AP2"/>
    <property type="match status" value="1"/>
</dbReference>
<feature type="domain" description="AP2/ERF" evidence="7">
    <location>
        <begin position="41"/>
        <end position="159"/>
    </location>
</feature>
<dbReference type="InterPro" id="IPR016177">
    <property type="entry name" value="DNA-bd_dom_sf"/>
</dbReference>
<dbReference type="Proteomes" id="UP000247498">
    <property type="component" value="Unassembled WGS sequence"/>
</dbReference>
<evidence type="ECO:0000256" key="3">
    <source>
        <dbReference type="ARBA" id="ARBA00023125"/>
    </source>
</evidence>
<dbReference type="InterPro" id="IPR036955">
    <property type="entry name" value="AP2/ERF_dom_sf"/>
</dbReference>
<dbReference type="OrthoDB" id="207175at2759"/>
<dbReference type="Gene3D" id="3.30.730.10">
    <property type="entry name" value="AP2/ERF domain"/>
    <property type="match status" value="1"/>
</dbReference>
<dbReference type="EMBL" id="BDRX01000077">
    <property type="protein sequence ID" value="GBF96275.1"/>
    <property type="molecule type" value="Genomic_DNA"/>
</dbReference>
<organism evidence="8 9">
    <name type="scientific">Raphidocelis subcapitata</name>
    <dbReference type="NCBI Taxonomy" id="307507"/>
    <lineage>
        <taxon>Eukaryota</taxon>
        <taxon>Viridiplantae</taxon>
        <taxon>Chlorophyta</taxon>
        <taxon>core chlorophytes</taxon>
        <taxon>Chlorophyceae</taxon>
        <taxon>CS clade</taxon>
        <taxon>Sphaeropleales</taxon>
        <taxon>Selenastraceae</taxon>
        <taxon>Raphidocelis</taxon>
    </lineage>
</organism>
<evidence type="ECO:0000256" key="1">
    <source>
        <dbReference type="ARBA" id="ARBA00004123"/>
    </source>
</evidence>
<evidence type="ECO:0000259" key="7">
    <source>
        <dbReference type="PROSITE" id="PS51032"/>
    </source>
</evidence>
<dbReference type="GO" id="GO:0003700">
    <property type="term" value="F:DNA-binding transcription factor activity"/>
    <property type="evidence" value="ECO:0007669"/>
    <property type="project" value="InterPro"/>
</dbReference>
<evidence type="ECO:0000313" key="8">
    <source>
        <dbReference type="EMBL" id="GBF96275.1"/>
    </source>
</evidence>
<gene>
    <name evidence="8" type="ORF">Rsub_09070</name>
</gene>
<keyword evidence="2" id="KW-0805">Transcription regulation</keyword>
<feature type="region of interest" description="Disordered" evidence="6">
    <location>
        <begin position="1"/>
        <end position="43"/>
    </location>
</feature>
<keyword evidence="4" id="KW-0804">Transcription</keyword>
<dbReference type="GO" id="GO:0003677">
    <property type="term" value="F:DNA binding"/>
    <property type="evidence" value="ECO:0007669"/>
    <property type="project" value="UniProtKB-KW"/>
</dbReference>
<name>A0A2V0PGT0_9CHLO</name>
<dbReference type="PANTHER" id="PTHR32467:SF213">
    <property type="entry name" value="OS03G0770700 PROTEIN"/>
    <property type="match status" value="1"/>
</dbReference>
<comment type="subcellular location">
    <subcellularLocation>
        <location evidence="1">Nucleus</location>
    </subcellularLocation>
</comment>
<evidence type="ECO:0000256" key="2">
    <source>
        <dbReference type="ARBA" id="ARBA00023015"/>
    </source>
</evidence>
<evidence type="ECO:0000313" key="9">
    <source>
        <dbReference type="Proteomes" id="UP000247498"/>
    </source>
</evidence>
<dbReference type="CDD" id="cd00018">
    <property type="entry name" value="AP2"/>
    <property type="match status" value="1"/>
</dbReference>